<evidence type="ECO:0000256" key="1">
    <source>
        <dbReference type="SAM" id="Phobius"/>
    </source>
</evidence>
<evidence type="ECO:0000313" key="3">
    <source>
        <dbReference type="Proteomes" id="UP001344906"/>
    </source>
</evidence>
<dbReference type="Proteomes" id="UP001344906">
    <property type="component" value="Unassembled WGS sequence"/>
</dbReference>
<keyword evidence="1" id="KW-0472">Membrane</keyword>
<dbReference type="Gene3D" id="2.30.110.10">
    <property type="entry name" value="Electron Transport, Fmn-binding Protein, Chain A"/>
    <property type="match status" value="1"/>
</dbReference>
<dbReference type="RefSeq" id="WP_338257735.1">
    <property type="nucleotide sequence ID" value="NZ_BSRI01000002.1"/>
</dbReference>
<proteinExistence type="predicted"/>
<keyword evidence="1" id="KW-0812">Transmembrane</keyword>
<evidence type="ECO:0008006" key="4">
    <source>
        <dbReference type="Google" id="ProtNLM"/>
    </source>
</evidence>
<feature type="transmembrane region" description="Helical" evidence="1">
    <location>
        <begin position="16"/>
        <end position="34"/>
    </location>
</feature>
<dbReference type="InterPro" id="IPR012349">
    <property type="entry name" value="Split_barrel_FMN-bd"/>
</dbReference>
<dbReference type="EMBL" id="BSRI01000002">
    <property type="protein sequence ID" value="GLV60620.1"/>
    <property type="molecule type" value="Genomic_DNA"/>
</dbReference>
<comment type="caution">
    <text evidence="2">The sequence shown here is derived from an EMBL/GenBank/DDBJ whole genome shotgun (WGS) entry which is preliminary data.</text>
</comment>
<sequence>MKTSRSVEQRSTGSRGWLVAIQTILALAFLIALIRSNRGRLLNRLRAFNKRYTNPRVLKFAERRKSPYAVLQHAGRRSGSIYTTPVVADFVPRLNRFIIPLPYGEGTDWCRNVMATGRCTLTKSKVTYTLVEPSIIEASDVLADLPAQLQGMLRFLGLKKFLQLRIETSAPSARTIDLVSALER</sequence>
<gene>
    <name evidence="2" type="ORF">KDH_74390</name>
</gene>
<accession>A0ABQ6G4W8</accession>
<evidence type="ECO:0000313" key="2">
    <source>
        <dbReference type="EMBL" id="GLV60620.1"/>
    </source>
</evidence>
<name>A0ABQ6G4W8_9CHLR</name>
<reference evidence="2 3" key="1">
    <citation type="submission" date="2023-02" db="EMBL/GenBank/DDBJ databases">
        <title>Dictyobacter halimunensis sp. nov., a new member of the class Ktedonobacteria from forest soil in a geothermal area.</title>
        <authorList>
            <person name="Rachmania M.K."/>
            <person name="Ningsih F."/>
            <person name="Sakai Y."/>
            <person name="Yabe S."/>
            <person name="Yokota A."/>
            <person name="Sjamsuridzal W."/>
        </authorList>
    </citation>
    <scope>NUCLEOTIDE SEQUENCE [LARGE SCALE GENOMIC DNA]</scope>
    <source>
        <strain evidence="2 3">S3.2.2.5</strain>
    </source>
</reference>
<protein>
    <recommendedName>
        <fullName evidence="4">Nitroreductase</fullName>
    </recommendedName>
</protein>
<keyword evidence="1" id="KW-1133">Transmembrane helix</keyword>
<organism evidence="2 3">
    <name type="scientific">Dictyobacter halimunensis</name>
    <dbReference type="NCBI Taxonomy" id="3026934"/>
    <lineage>
        <taxon>Bacteria</taxon>
        <taxon>Bacillati</taxon>
        <taxon>Chloroflexota</taxon>
        <taxon>Ktedonobacteria</taxon>
        <taxon>Ktedonobacterales</taxon>
        <taxon>Dictyobacteraceae</taxon>
        <taxon>Dictyobacter</taxon>
    </lineage>
</organism>
<keyword evidence="3" id="KW-1185">Reference proteome</keyword>